<evidence type="ECO:0000256" key="2">
    <source>
        <dbReference type="ARBA" id="ARBA00022833"/>
    </source>
</evidence>
<reference evidence="9 10" key="1">
    <citation type="journal article" date="2025" name="Microbiol. Resour. Announc.">
        <title>Draft genome sequences for Neonectria magnoliae and Neonectria punicea, canker pathogens of Liriodendron tulipifera and Acer saccharum in West Virginia.</title>
        <authorList>
            <person name="Petronek H.M."/>
            <person name="Kasson M.T."/>
            <person name="Metheny A.M."/>
            <person name="Stauder C.M."/>
            <person name="Lovett B."/>
            <person name="Lynch S.C."/>
            <person name="Garnas J.R."/>
            <person name="Kasson L.R."/>
            <person name="Stajich J.E."/>
        </authorList>
    </citation>
    <scope>NUCLEOTIDE SEQUENCE [LARGE SCALE GENOMIC DNA]</scope>
    <source>
        <strain evidence="9 10">NRRL 64651</strain>
    </source>
</reference>
<name>A0ABR1HLI2_9HYPO</name>
<dbReference type="Proteomes" id="UP001498421">
    <property type="component" value="Unassembled WGS sequence"/>
</dbReference>
<dbReference type="CDD" id="cd00067">
    <property type="entry name" value="GAL4"/>
    <property type="match status" value="1"/>
</dbReference>
<evidence type="ECO:0000256" key="5">
    <source>
        <dbReference type="ARBA" id="ARBA00023163"/>
    </source>
</evidence>
<evidence type="ECO:0000259" key="8">
    <source>
        <dbReference type="PROSITE" id="PS50048"/>
    </source>
</evidence>
<proteinExistence type="predicted"/>
<evidence type="ECO:0000256" key="6">
    <source>
        <dbReference type="ARBA" id="ARBA00023242"/>
    </source>
</evidence>
<dbReference type="InterPro" id="IPR036864">
    <property type="entry name" value="Zn2-C6_fun-type_DNA-bd_sf"/>
</dbReference>
<feature type="domain" description="Zn(2)-C6 fungal-type" evidence="8">
    <location>
        <begin position="18"/>
        <end position="47"/>
    </location>
</feature>
<dbReference type="PANTHER" id="PTHR31944:SF131">
    <property type="entry name" value="HEME-RESPONSIVE ZINC FINGER TRANSCRIPTION FACTOR HAP1"/>
    <property type="match status" value="1"/>
</dbReference>
<organism evidence="9 10">
    <name type="scientific">Neonectria magnoliae</name>
    <dbReference type="NCBI Taxonomy" id="2732573"/>
    <lineage>
        <taxon>Eukaryota</taxon>
        <taxon>Fungi</taxon>
        <taxon>Dikarya</taxon>
        <taxon>Ascomycota</taxon>
        <taxon>Pezizomycotina</taxon>
        <taxon>Sordariomycetes</taxon>
        <taxon>Hypocreomycetidae</taxon>
        <taxon>Hypocreales</taxon>
        <taxon>Nectriaceae</taxon>
        <taxon>Neonectria</taxon>
    </lineage>
</organism>
<evidence type="ECO:0000313" key="10">
    <source>
        <dbReference type="Proteomes" id="UP001498421"/>
    </source>
</evidence>
<dbReference type="PANTHER" id="PTHR31944">
    <property type="entry name" value="HEME-RESPONSIVE ZINC FINGER TRANSCRIPTION FACTOR HAP1"/>
    <property type="match status" value="1"/>
</dbReference>
<gene>
    <name evidence="9" type="ORF">QQZ08_009697</name>
</gene>
<feature type="region of interest" description="Disordered" evidence="7">
    <location>
        <begin position="165"/>
        <end position="195"/>
    </location>
</feature>
<sequence>MERQMTPQPRRRRRPALSCSECRRRKIRCDHNNPCAHCVRQNAQCIFAQPRNPPGPSSVRESTASQRPLRSPASASGPKQTQIHAGQQNTPGAALTNGAHESIIDLYGTHQSGARTIVAATAAAAARDVPTPVSIGHSGTRSLADNGGADIHEILHRIRRLEEESAPRLGDQASARAFSEADRESVTRPPPAGPQEWQIVLNKSRDLGKSRWMGSAQTFSAILSCYKGIVGTDVDNAMIQATETSLLHTQAGELLRKCKDGAKTIKLGRPSRSSPATHLGILPLSREVADVMVNLYFASFESTHRILHGPTFRTQYDGFWNQPGSTPMDLRHQVLLVIGIGSSLQDHGDRDAALCNVEMVQQWIFAAQTWLAGPLEKDRLTIAGLQIYCLTILARQIFSIGGDLIWVSMGSLVHEAMQMGLNRDPDHLPAMSVLQAEVRRRLWATILELAVQSSMDSWMPTRISLDEFNTKPPSNVNDEDMDRSTMTLLPHPQDTFTATSIQLAILASLPVRLRIVQLLNGMHSDLSYPKVLALSSELSEGLRKCSSLVRDSNGKCTVFHRNLLDYLVRRFMIPLHLSFSNQAQENPLFHYSLKVSFDAAMATVTPEPDAAFHRLMVTGAGLFREGIRYAIMTIGHELLSLVEAQRQDGTLHRTGQHRDVLKRTVRDMIALSAERIQLGETNVKSHMFLSMILAQVEALEADGPVELQVARAAKESLRFCHDILAARAANARAVSVATTPDADAGLAQEFDAGQSGLDWDWESFLSHLTGSQGASYSYVP</sequence>
<dbReference type="PROSITE" id="PS50048">
    <property type="entry name" value="ZN2_CY6_FUNGAL_2"/>
    <property type="match status" value="1"/>
</dbReference>
<dbReference type="SUPFAM" id="SSF57701">
    <property type="entry name" value="Zn2/Cys6 DNA-binding domain"/>
    <property type="match status" value="1"/>
</dbReference>
<comment type="caution">
    <text evidence="9">The sequence shown here is derived from an EMBL/GenBank/DDBJ whole genome shotgun (WGS) entry which is preliminary data.</text>
</comment>
<dbReference type="InterPro" id="IPR001138">
    <property type="entry name" value="Zn2Cys6_DnaBD"/>
</dbReference>
<keyword evidence="6" id="KW-0539">Nucleus</keyword>
<evidence type="ECO:0000313" key="9">
    <source>
        <dbReference type="EMBL" id="KAK7421976.1"/>
    </source>
</evidence>
<dbReference type="SMART" id="SM00066">
    <property type="entry name" value="GAL4"/>
    <property type="match status" value="1"/>
</dbReference>
<dbReference type="Pfam" id="PF00172">
    <property type="entry name" value="Zn_clus"/>
    <property type="match status" value="1"/>
</dbReference>
<feature type="region of interest" description="Disordered" evidence="7">
    <location>
        <begin position="49"/>
        <end position="95"/>
    </location>
</feature>
<keyword evidence="1" id="KW-0479">Metal-binding</keyword>
<dbReference type="SMART" id="SM00906">
    <property type="entry name" value="Fungal_trans"/>
    <property type="match status" value="1"/>
</dbReference>
<dbReference type="PROSITE" id="PS00463">
    <property type="entry name" value="ZN2_CY6_FUNGAL_1"/>
    <property type="match status" value="1"/>
</dbReference>
<keyword evidence="4" id="KW-0238">DNA-binding</keyword>
<dbReference type="Pfam" id="PF04082">
    <property type="entry name" value="Fungal_trans"/>
    <property type="match status" value="1"/>
</dbReference>
<feature type="compositionally biased region" description="Polar residues" evidence="7">
    <location>
        <begin position="59"/>
        <end position="91"/>
    </location>
</feature>
<dbReference type="EMBL" id="JAZAVK010000114">
    <property type="protein sequence ID" value="KAK7421976.1"/>
    <property type="molecule type" value="Genomic_DNA"/>
</dbReference>
<accession>A0ABR1HLI2</accession>
<keyword evidence="10" id="KW-1185">Reference proteome</keyword>
<evidence type="ECO:0000256" key="1">
    <source>
        <dbReference type="ARBA" id="ARBA00022723"/>
    </source>
</evidence>
<evidence type="ECO:0000256" key="3">
    <source>
        <dbReference type="ARBA" id="ARBA00023015"/>
    </source>
</evidence>
<dbReference type="CDD" id="cd12148">
    <property type="entry name" value="fungal_TF_MHR"/>
    <property type="match status" value="1"/>
</dbReference>
<protein>
    <recommendedName>
        <fullName evidence="8">Zn(2)-C6 fungal-type domain-containing protein</fullName>
    </recommendedName>
</protein>
<keyword evidence="2" id="KW-0862">Zinc</keyword>
<dbReference type="InterPro" id="IPR007219">
    <property type="entry name" value="XnlR_reg_dom"/>
</dbReference>
<keyword evidence="3" id="KW-0805">Transcription regulation</keyword>
<dbReference type="InterPro" id="IPR051430">
    <property type="entry name" value="Fungal_TF_Env_Response"/>
</dbReference>
<keyword evidence="5" id="KW-0804">Transcription</keyword>
<evidence type="ECO:0000256" key="4">
    <source>
        <dbReference type="ARBA" id="ARBA00023125"/>
    </source>
</evidence>
<dbReference type="Gene3D" id="4.10.240.10">
    <property type="entry name" value="Zn(2)-C6 fungal-type DNA-binding domain"/>
    <property type="match status" value="1"/>
</dbReference>
<evidence type="ECO:0000256" key="7">
    <source>
        <dbReference type="SAM" id="MobiDB-lite"/>
    </source>
</evidence>